<feature type="transmembrane region" description="Helical" evidence="1">
    <location>
        <begin position="16"/>
        <end position="37"/>
    </location>
</feature>
<dbReference type="InterPro" id="IPR012495">
    <property type="entry name" value="TadE-like_dom"/>
</dbReference>
<proteinExistence type="predicted"/>
<dbReference type="KEGG" id="ksk:KSE_64290"/>
<evidence type="ECO:0000259" key="2">
    <source>
        <dbReference type="Pfam" id="PF07811"/>
    </source>
</evidence>
<dbReference type="STRING" id="452652.KSE_64290"/>
<dbReference type="Proteomes" id="UP000007076">
    <property type="component" value="Chromosome"/>
</dbReference>
<dbReference type="EMBL" id="AP010968">
    <property type="protein sequence ID" value="BAJ32188.1"/>
    <property type="molecule type" value="Genomic_DNA"/>
</dbReference>
<evidence type="ECO:0000313" key="4">
    <source>
        <dbReference type="Proteomes" id="UP000007076"/>
    </source>
</evidence>
<evidence type="ECO:0000313" key="3">
    <source>
        <dbReference type="EMBL" id="BAJ32188.1"/>
    </source>
</evidence>
<dbReference type="AlphaFoldDB" id="E4N204"/>
<accession>E4N204</accession>
<gene>
    <name evidence="3" type="ordered locus">KSE_64290</name>
</gene>
<feature type="domain" description="TadE-like" evidence="2">
    <location>
        <begin position="14"/>
        <end position="56"/>
    </location>
</feature>
<evidence type="ECO:0000256" key="1">
    <source>
        <dbReference type="SAM" id="Phobius"/>
    </source>
</evidence>
<keyword evidence="4" id="KW-1185">Reference proteome</keyword>
<keyword evidence="1" id="KW-1133">Transmembrane helix</keyword>
<keyword evidence="1" id="KW-0472">Membrane</keyword>
<dbReference type="eggNOG" id="COG4961">
    <property type="taxonomic scope" value="Bacteria"/>
</dbReference>
<reference evidence="3 4" key="1">
    <citation type="journal article" date="2010" name="DNA Res.">
        <title>Genome sequence of Kitasatospora setae NBRC 14216T: an evolutionary snapshot of the family Streptomycetaceae.</title>
        <authorList>
            <person name="Ichikawa N."/>
            <person name="Oguchi A."/>
            <person name="Ikeda H."/>
            <person name="Ishikawa J."/>
            <person name="Kitani S."/>
            <person name="Watanabe Y."/>
            <person name="Nakamura S."/>
            <person name="Katano Y."/>
            <person name="Kishi E."/>
            <person name="Sasagawa M."/>
            <person name="Ankai A."/>
            <person name="Fukui S."/>
            <person name="Hashimoto Y."/>
            <person name="Kamata S."/>
            <person name="Otoguro M."/>
            <person name="Tanikawa S."/>
            <person name="Nihira T."/>
            <person name="Horinouchi S."/>
            <person name="Ohnishi Y."/>
            <person name="Hayakawa M."/>
            <person name="Kuzuyama T."/>
            <person name="Arisawa A."/>
            <person name="Nomoto F."/>
            <person name="Miura H."/>
            <person name="Takahashi Y."/>
            <person name="Fujita N."/>
        </authorList>
    </citation>
    <scope>NUCLEOTIDE SEQUENCE [LARGE SCALE GENOMIC DNA]</scope>
    <source>
        <strain evidence="4">ATCC 33774 / DSM 43861 / JCM 3304 / KCC A-0304 / NBRC 14216 / KM-6054</strain>
    </source>
</reference>
<organism evidence="3 4">
    <name type="scientific">Kitasatospora setae (strain ATCC 33774 / DSM 43861 / JCM 3304 / KCC A-0304 / NBRC 14216 / KM-6054)</name>
    <name type="common">Streptomyces setae</name>
    <dbReference type="NCBI Taxonomy" id="452652"/>
    <lineage>
        <taxon>Bacteria</taxon>
        <taxon>Bacillati</taxon>
        <taxon>Actinomycetota</taxon>
        <taxon>Actinomycetes</taxon>
        <taxon>Kitasatosporales</taxon>
        <taxon>Streptomycetaceae</taxon>
        <taxon>Kitasatospora</taxon>
    </lineage>
</organism>
<dbReference type="HOGENOM" id="CLU_128792_1_1_11"/>
<dbReference type="PATRIC" id="fig|452652.3.peg.6452"/>
<protein>
    <recommendedName>
        <fullName evidence="2">TadE-like domain-containing protein</fullName>
    </recommendedName>
</protein>
<name>E4N204_KITSK</name>
<dbReference type="Pfam" id="PF07811">
    <property type="entry name" value="TadE"/>
    <property type="match status" value="1"/>
</dbReference>
<sequence>MTARAVDFLRRDRGSFALEAAILVPVILSFALMAVAAGRVQTTGAVVDAAARAGARAASLARTPAGAEKEAAAAVRQALAFRQVECATEPTGVPEYGTLETDGGVLQTVTVQVSCTVPLADLLGLDGVPGSKTITGTFTSVLDRYRGN</sequence>
<dbReference type="RefSeq" id="WP_014139484.1">
    <property type="nucleotide sequence ID" value="NC_016109.1"/>
</dbReference>
<keyword evidence="1" id="KW-0812">Transmembrane</keyword>